<proteinExistence type="predicted"/>
<dbReference type="GeneID" id="36326018"/>
<evidence type="ECO:0000313" key="2">
    <source>
        <dbReference type="Proteomes" id="UP000194127"/>
    </source>
</evidence>
<evidence type="ECO:0000313" key="1">
    <source>
        <dbReference type="EMBL" id="OSX60502.1"/>
    </source>
</evidence>
<accession>A0A1X6MW89</accession>
<dbReference type="RefSeq" id="XP_024337296.1">
    <property type="nucleotide sequence ID" value="XM_024481068.1"/>
</dbReference>
<dbReference type="Proteomes" id="UP000194127">
    <property type="component" value="Unassembled WGS sequence"/>
</dbReference>
<name>A0A1X6MW89_9APHY</name>
<sequence>MQSQQKFARLFQEKPELQQLVLDLKSALEKEGVDVQGNAMPSKLEIFKIIMKPNVRDAVMKVSAAFQEAGINPKEMMEELMAMQKYLGSK</sequence>
<gene>
    <name evidence="1" type="ORF">POSPLADRAFT_1058671</name>
</gene>
<reference evidence="1 2" key="1">
    <citation type="submission" date="2017-04" db="EMBL/GenBank/DDBJ databases">
        <title>Genome Sequence of the Model Brown-Rot Fungus Postia placenta SB12.</title>
        <authorList>
            <consortium name="DOE Joint Genome Institute"/>
            <person name="Gaskell J."/>
            <person name="Kersten P."/>
            <person name="Larrondo L.F."/>
            <person name="Canessa P."/>
            <person name="Martinez D."/>
            <person name="Hibbett D."/>
            <person name="Schmoll M."/>
            <person name="Kubicek C.P."/>
            <person name="Martinez A.T."/>
            <person name="Yadav J."/>
            <person name="Master E."/>
            <person name="Magnuson J.K."/>
            <person name="James T."/>
            <person name="Yaver D."/>
            <person name="Berka R."/>
            <person name="Labutti K."/>
            <person name="Lipzen A."/>
            <person name="Aerts A."/>
            <person name="Barry K."/>
            <person name="Henrissat B."/>
            <person name="Blanchette R."/>
            <person name="Grigoriev I."/>
            <person name="Cullen D."/>
        </authorList>
    </citation>
    <scope>NUCLEOTIDE SEQUENCE [LARGE SCALE GENOMIC DNA]</scope>
    <source>
        <strain evidence="1 2">MAD-698-R-SB12</strain>
    </source>
</reference>
<organism evidence="1 2">
    <name type="scientific">Postia placenta MAD-698-R-SB12</name>
    <dbReference type="NCBI Taxonomy" id="670580"/>
    <lineage>
        <taxon>Eukaryota</taxon>
        <taxon>Fungi</taxon>
        <taxon>Dikarya</taxon>
        <taxon>Basidiomycota</taxon>
        <taxon>Agaricomycotina</taxon>
        <taxon>Agaricomycetes</taxon>
        <taxon>Polyporales</taxon>
        <taxon>Adustoporiaceae</taxon>
        <taxon>Rhodonia</taxon>
    </lineage>
</organism>
<dbReference type="STRING" id="670580.A0A1X6MW89"/>
<dbReference type="EMBL" id="KZ110600">
    <property type="protein sequence ID" value="OSX60502.1"/>
    <property type="molecule type" value="Genomic_DNA"/>
</dbReference>
<dbReference type="OrthoDB" id="10008801at2759"/>
<keyword evidence="2" id="KW-1185">Reference proteome</keyword>
<protein>
    <submittedName>
        <fullName evidence="1">Uncharacterized protein</fullName>
    </submittedName>
</protein>
<dbReference type="AlphaFoldDB" id="A0A1X6MW89"/>